<reference evidence="1 2" key="1">
    <citation type="submission" date="2024-11" db="EMBL/GenBank/DDBJ databases">
        <title>Chromosome-level genome assembly of the freshwater bivalve Anodonta woodiana.</title>
        <authorList>
            <person name="Chen X."/>
        </authorList>
    </citation>
    <scope>NUCLEOTIDE SEQUENCE [LARGE SCALE GENOMIC DNA]</scope>
    <source>
        <strain evidence="1">MN2024</strain>
        <tissue evidence="1">Gills</tissue>
    </source>
</reference>
<comment type="caution">
    <text evidence="1">The sequence shown here is derived from an EMBL/GenBank/DDBJ whole genome shotgun (WGS) entry which is preliminary data.</text>
</comment>
<evidence type="ECO:0000313" key="2">
    <source>
        <dbReference type="Proteomes" id="UP001634394"/>
    </source>
</evidence>
<sequence length="65" mass="7279">MVRYNRFQISANSPFGKMTVEMQTGIPSLYVSGTTDRQDSVISLISLPTEDPILTTQTKTKSKLR</sequence>
<accession>A0ABD3U296</accession>
<organism evidence="1 2">
    <name type="scientific">Sinanodonta woodiana</name>
    <name type="common">Chinese pond mussel</name>
    <name type="synonym">Anodonta woodiana</name>
    <dbReference type="NCBI Taxonomy" id="1069815"/>
    <lineage>
        <taxon>Eukaryota</taxon>
        <taxon>Metazoa</taxon>
        <taxon>Spiralia</taxon>
        <taxon>Lophotrochozoa</taxon>
        <taxon>Mollusca</taxon>
        <taxon>Bivalvia</taxon>
        <taxon>Autobranchia</taxon>
        <taxon>Heteroconchia</taxon>
        <taxon>Palaeoheterodonta</taxon>
        <taxon>Unionida</taxon>
        <taxon>Unionoidea</taxon>
        <taxon>Unionidae</taxon>
        <taxon>Unioninae</taxon>
        <taxon>Sinanodonta</taxon>
    </lineage>
</organism>
<keyword evidence="2" id="KW-1185">Reference proteome</keyword>
<proteinExistence type="predicted"/>
<gene>
    <name evidence="1" type="ORF">ACJMK2_020569</name>
</gene>
<dbReference type="AlphaFoldDB" id="A0ABD3U296"/>
<dbReference type="Proteomes" id="UP001634394">
    <property type="component" value="Unassembled WGS sequence"/>
</dbReference>
<feature type="non-terminal residue" evidence="1">
    <location>
        <position position="65"/>
    </location>
</feature>
<protein>
    <submittedName>
        <fullName evidence="1">Uncharacterized protein</fullName>
    </submittedName>
</protein>
<evidence type="ECO:0000313" key="1">
    <source>
        <dbReference type="EMBL" id="KAL3842575.1"/>
    </source>
</evidence>
<dbReference type="EMBL" id="JBJQND010000017">
    <property type="protein sequence ID" value="KAL3842575.1"/>
    <property type="molecule type" value="Genomic_DNA"/>
</dbReference>
<name>A0ABD3U296_SINWO</name>